<dbReference type="Proteomes" id="UP000322876">
    <property type="component" value="Unassembled WGS sequence"/>
</dbReference>
<dbReference type="InterPro" id="IPR001387">
    <property type="entry name" value="Cro/C1-type_HTH"/>
</dbReference>
<name>A0A5A8F6G5_9BACT</name>
<dbReference type="CDD" id="cd00093">
    <property type="entry name" value="HTH_XRE"/>
    <property type="match status" value="1"/>
</dbReference>
<dbReference type="EMBL" id="VFJB01000007">
    <property type="protein sequence ID" value="KAA0257506.1"/>
    <property type="molecule type" value="Genomic_DNA"/>
</dbReference>
<dbReference type="AlphaFoldDB" id="A0A5A8F6G5"/>
<dbReference type="RefSeq" id="WP_149266887.1">
    <property type="nucleotide sequence ID" value="NZ_VFJB01000007.1"/>
</dbReference>
<dbReference type="Gene3D" id="1.10.260.40">
    <property type="entry name" value="lambda repressor-like DNA-binding domains"/>
    <property type="match status" value="1"/>
</dbReference>
<evidence type="ECO:0000313" key="2">
    <source>
        <dbReference type="EMBL" id="KAA0257506.1"/>
    </source>
</evidence>
<dbReference type="SUPFAM" id="SSF47413">
    <property type="entry name" value="lambda repressor-like DNA-binding domains"/>
    <property type="match status" value="1"/>
</dbReference>
<sequence length="158" mass="18049">MSLSEKKIERLIGKTIQFWRKNIFGLTGEEFAKRLGTSRVYVSKIESGTAGLSFKKIEQIAKALKISPLTLLRGLPEKEALDTIMEIYRDPKYNVTIKELEALIGAKFRGKHITKKGYLQLLDLIRSGDFAIDSESYRPRDMVDILLDEIEEEINGKK</sequence>
<evidence type="ECO:0000259" key="1">
    <source>
        <dbReference type="PROSITE" id="PS50943"/>
    </source>
</evidence>
<protein>
    <submittedName>
        <fullName evidence="2">Helix-turn-helix transcriptional regulator</fullName>
    </submittedName>
</protein>
<dbReference type="PROSITE" id="PS50943">
    <property type="entry name" value="HTH_CROC1"/>
    <property type="match status" value="1"/>
</dbReference>
<dbReference type="Pfam" id="PF01381">
    <property type="entry name" value="HTH_3"/>
    <property type="match status" value="1"/>
</dbReference>
<comment type="caution">
    <text evidence="2">The sequence shown here is derived from an EMBL/GenBank/DDBJ whole genome shotgun (WGS) entry which is preliminary data.</text>
</comment>
<organism evidence="2 3">
    <name type="scientific">Deferribacter autotrophicus</name>
    <dbReference type="NCBI Taxonomy" id="500465"/>
    <lineage>
        <taxon>Bacteria</taxon>
        <taxon>Pseudomonadati</taxon>
        <taxon>Deferribacterota</taxon>
        <taxon>Deferribacteres</taxon>
        <taxon>Deferribacterales</taxon>
        <taxon>Deferribacteraceae</taxon>
        <taxon>Deferribacter</taxon>
    </lineage>
</organism>
<dbReference type="InterPro" id="IPR010982">
    <property type="entry name" value="Lambda_DNA-bd_dom_sf"/>
</dbReference>
<accession>A0A5A8F6G5</accession>
<dbReference type="OrthoDB" id="1651614at2"/>
<dbReference type="SMART" id="SM00530">
    <property type="entry name" value="HTH_XRE"/>
    <property type="match status" value="1"/>
</dbReference>
<reference evidence="2 3" key="1">
    <citation type="submission" date="2019-06" db="EMBL/GenBank/DDBJ databases">
        <title>Genomic insights into carbon and energy metabolism of Deferribacter autotrophicus revealed new metabolic traits in the phylum Deferribacteres.</title>
        <authorList>
            <person name="Slobodkin A.I."/>
            <person name="Slobodkina G.B."/>
            <person name="Allioux M."/>
            <person name="Alain K."/>
            <person name="Jebbar M."/>
            <person name="Shadrin V."/>
            <person name="Kublanov I.V."/>
            <person name="Toshchakov S.V."/>
            <person name="Bonch-Osmolovskaya E.A."/>
        </authorList>
    </citation>
    <scope>NUCLEOTIDE SEQUENCE [LARGE SCALE GENOMIC DNA]</scope>
    <source>
        <strain evidence="2 3">SL50</strain>
    </source>
</reference>
<gene>
    <name evidence="2" type="ORF">FHQ18_09190</name>
</gene>
<evidence type="ECO:0000313" key="3">
    <source>
        <dbReference type="Proteomes" id="UP000322876"/>
    </source>
</evidence>
<feature type="domain" description="HTH cro/C1-type" evidence="1">
    <location>
        <begin position="16"/>
        <end position="71"/>
    </location>
</feature>
<keyword evidence="3" id="KW-1185">Reference proteome</keyword>
<dbReference type="GO" id="GO:0003677">
    <property type="term" value="F:DNA binding"/>
    <property type="evidence" value="ECO:0007669"/>
    <property type="project" value="InterPro"/>
</dbReference>
<proteinExistence type="predicted"/>